<feature type="transmembrane region" description="Helical" evidence="1">
    <location>
        <begin position="313"/>
        <end position="334"/>
    </location>
</feature>
<feature type="transmembrane region" description="Helical" evidence="1">
    <location>
        <begin position="251"/>
        <end position="274"/>
    </location>
</feature>
<dbReference type="InterPro" id="IPR036259">
    <property type="entry name" value="MFS_trans_sf"/>
</dbReference>
<feature type="transmembrane region" description="Helical" evidence="1">
    <location>
        <begin position="177"/>
        <end position="196"/>
    </location>
</feature>
<accession>A0ABY4YG54</accession>
<dbReference type="Gene3D" id="1.20.1250.20">
    <property type="entry name" value="MFS general substrate transporter like domains"/>
    <property type="match status" value="1"/>
</dbReference>
<protein>
    <submittedName>
        <fullName evidence="2">MFS transporter</fullName>
    </submittedName>
</protein>
<dbReference type="Pfam" id="PF07690">
    <property type="entry name" value="MFS_1"/>
    <property type="match status" value="1"/>
</dbReference>
<reference evidence="2" key="1">
    <citation type="submission" date="2022-06" db="EMBL/GenBank/DDBJ databases">
        <title>Ornithinimicrobium JY.X270.</title>
        <authorList>
            <person name="Huang Y."/>
        </authorList>
    </citation>
    <scope>NUCLEOTIDE SEQUENCE</scope>
    <source>
        <strain evidence="2">JY.X270</strain>
    </source>
</reference>
<dbReference type="SUPFAM" id="SSF103473">
    <property type="entry name" value="MFS general substrate transporter"/>
    <property type="match status" value="1"/>
</dbReference>
<evidence type="ECO:0000313" key="2">
    <source>
        <dbReference type="EMBL" id="USQ75501.1"/>
    </source>
</evidence>
<organism evidence="2 3">
    <name type="scientific">Ornithinimicrobium cryptoxanthini</name>
    <dbReference type="NCBI Taxonomy" id="2934161"/>
    <lineage>
        <taxon>Bacteria</taxon>
        <taxon>Bacillati</taxon>
        <taxon>Actinomycetota</taxon>
        <taxon>Actinomycetes</taxon>
        <taxon>Micrococcales</taxon>
        <taxon>Ornithinimicrobiaceae</taxon>
        <taxon>Ornithinimicrobium</taxon>
    </lineage>
</organism>
<keyword evidence="1" id="KW-0472">Membrane</keyword>
<gene>
    <name evidence="2" type="ORF">NF557_12875</name>
</gene>
<name>A0ABY4YG54_9MICO</name>
<sequence length="408" mass="41788">MSTPSGPASRAARPLGASFALVATILIAINLRPGASSVGPVLEELTSDLSMSTGTAGFMTALPGLCFGAVGALAVVLARRVGMTTGIFLGLVAVVVGLVVRVLVDDAIVFLLLTALALAGMAIGNVLVPAWIKRHSRDGGVRLMTFYSSGLTLGGAMSAALVAPVSGATGLGWRGGLGLWGVVALTALLPWAVIAFRERQTPGGRGSRTRTVNVGRIASSPTAVALTLLFGVQSMNAYVQFGWLPQIYRDAGLSAGLAGILMSLLTALGILGGLMMPTVIARSPTIAPWMVSFGVLMVLGYTGLLLAPATAPWLWAILLGVAGFAFPTAIALITARTRDPGVTARLSGFVQPLGYALAAIGPFAVGLIHQVTGDWTLILLLLMASGIVLTLAGLRVSRPTWVDDELGA</sequence>
<dbReference type="EMBL" id="CP099490">
    <property type="protein sequence ID" value="USQ75501.1"/>
    <property type="molecule type" value="Genomic_DNA"/>
</dbReference>
<keyword evidence="1" id="KW-0812">Transmembrane</keyword>
<evidence type="ECO:0000313" key="3">
    <source>
        <dbReference type="Proteomes" id="UP001056535"/>
    </source>
</evidence>
<proteinExistence type="predicted"/>
<feature type="transmembrane region" description="Helical" evidence="1">
    <location>
        <begin position="375"/>
        <end position="394"/>
    </location>
</feature>
<feature type="transmembrane region" description="Helical" evidence="1">
    <location>
        <begin position="110"/>
        <end position="132"/>
    </location>
</feature>
<feature type="transmembrane region" description="Helical" evidence="1">
    <location>
        <begin position="346"/>
        <end position="369"/>
    </location>
</feature>
<dbReference type="Proteomes" id="UP001056535">
    <property type="component" value="Chromosome"/>
</dbReference>
<dbReference type="InterPro" id="IPR011701">
    <property type="entry name" value="MFS"/>
</dbReference>
<dbReference type="InterPro" id="IPR052524">
    <property type="entry name" value="MFS_Cyanate_Porter"/>
</dbReference>
<dbReference type="RefSeq" id="WP_252619927.1">
    <property type="nucleotide sequence ID" value="NZ_CP099490.1"/>
</dbReference>
<feature type="transmembrane region" description="Helical" evidence="1">
    <location>
        <begin position="85"/>
        <end position="104"/>
    </location>
</feature>
<feature type="transmembrane region" description="Helical" evidence="1">
    <location>
        <begin position="286"/>
        <end position="307"/>
    </location>
</feature>
<keyword evidence="1" id="KW-1133">Transmembrane helix</keyword>
<dbReference type="PANTHER" id="PTHR23523:SF2">
    <property type="entry name" value="2-NITROIMIDAZOLE TRANSPORTER"/>
    <property type="match status" value="1"/>
</dbReference>
<keyword evidence="3" id="KW-1185">Reference proteome</keyword>
<feature type="transmembrane region" description="Helical" evidence="1">
    <location>
        <begin position="12"/>
        <end position="31"/>
    </location>
</feature>
<feature type="transmembrane region" description="Helical" evidence="1">
    <location>
        <begin position="217"/>
        <end position="239"/>
    </location>
</feature>
<feature type="transmembrane region" description="Helical" evidence="1">
    <location>
        <begin position="51"/>
        <end position="78"/>
    </location>
</feature>
<evidence type="ECO:0000256" key="1">
    <source>
        <dbReference type="SAM" id="Phobius"/>
    </source>
</evidence>
<feature type="transmembrane region" description="Helical" evidence="1">
    <location>
        <begin position="144"/>
        <end position="165"/>
    </location>
</feature>
<dbReference type="PANTHER" id="PTHR23523">
    <property type="match status" value="1"/>
</dbReference>